<sequence length="499" mass="54042">MSAFDRIRLADAQRRVQSDVRALVSYSMTVAEAPAEEETTVFEYPATARWEGIIGYEDQMTGDGRMIAANALTWDFSVETPNLRFVTEDVGAHDGAVTVGKVLGIERRSGGAIWAYGDFDMADEEGRKAYRQVKEERQNGVSMDMDDVSFEVRIAGELYDEMQDMMAAFMEEEGEEPAEPSEPERDADGRVVVAKINSDDEVMVTTSGRIRALTIVSVPAFASARIGIPEGDAESDDTDENENVVQSTNAAALVAAAAPVSPPASWFEKPSLNGPTPLTITPEGRVYGHAALWGSCHLSHTAGGKCVTPPNSPSGYAWFHTGALETQEGDLVAVGHLTMGTGHAADTLTAAETAAHYDNTGRVAADVRMYEDQWGMVFSGGLRPGLTPEQVREFRAAPISGDWRRVGGALEFVAGLSVNVPGFGIPRPHGRIEKGDIQALVASGIVVNLPEPSIEGLSTADVRYLRAFIDKERRADLDRLAARRNRVKVSQFARRRKGH</sequence>
<accession>A0AAU7J7I8</accession>
<name>A0AAU7J7I8_9VIRU</name>
<proteinExistence type="predicted"/>
<evidence type="ECO:0008006" key="2">
    <source>
        <dbReference type="Google" id="ProtNLM"/>
    </source>
</evidence>
<organism evidence="1">
    <name type="scientific">Microbacterium phage Merry</name>
    <dbReference type="NCBI Taxonomy" id="3144827"/>
    <lineage>
        <taxon>Viruses</taxon>
    </lineage>
</organism>
<protein>
    <recommendedName>
        <fullName evidence="2">Capsid maturation protease</fullName>
    </recommendedName>
</protein>
<dbReference type="EMBL" id="PP763431">
    <property type="protein sequence ID" value="XBN42078.1"/>
    <property type="molecule type" value="Genomic_DNA"/>
</dbReference>
<reference evidence="1" key="1">
    <citation type="submission" date="2024-05" db="EMBL/GenBank/DDBJ databases">
        <title>Complete genome sequence of bacteriophages Merry and Sunny infecting Microbacterium sp. isolated from an alkaline commercial outdoor algal pond.</title>
        <authorList>
            <person name="Levesque A.V."/>
            <person name="Rabines A.J."/>
            <person name="Alrubaiaan E."/>
            <person name="Oliver A."/>
            <person name="Allen E.E."/>
            <person name="Hazlebeck D."/>
            <person name="Pinowska A."/>
            <person name="Traller J.C."/>
            <person name="Zeigler Allen L."/>
        </authorList>
    </citation>
    <scope>NUCLEOTIDE SEQUENCE</scope>
</reference>
<evidence type="ECO:0000313" key="1">
    <source>
        <dbReference type="EMBL" id="XBN42078.1"/>
    </source>
</evidence>